<comment type="caution">
    <text evidence="2">The sequence shown here is derived from an EMBL/GenBank/DDBJ whole genome shotgun (WGS) entry which is preliminary data.</text>
</comment>
<evidence type="ECO:0000313" key="2">
    <source>
        <dbReference type="EMBL" id="CAH7682267.1"/>
    </source>
</evidence>
<reference evidence="2" key="1">
    <citation type="submission" date="2022-06" db="EMBL/GenBank/DDBJ databases">
        <authorList>
            <consortium name="SYNGENTA / RWTH Aachen University"/>
        </authorList>
    </citation>
    <scope>NUCLEOTIDE SEQUENCE</scope>
</reference>
<organism evidence="2 3">
    <name type="scientific">Phakopsora pachyrhizi</name>
    <name type="common">Asian soybean rust disease fungus</name>
    <dbReference type="NCBI Taxonomy" id="170000"/>
    <lineage>
        <taxon>Eukaryota</taxon>
        <taxon>Fungi</taxon>
        <taxon>Dikarya</taxon>
        <taxon>Basidiomycota</taxon>
        <taxon>Pucciniomycotina</taxon>
        <taxon>Pucciniomycetes</taxon>
        <taxon>Pucciniales</taxon>
        <taxon>Phakopsoraceae</taxon>
        <taxon>Phakopsora</taxon>
    </lineage>
</organism>
<evidence type="ECO:0000256" key="1">
    <source>
        <dbReference type="SAM" id="MobiDB-lite"/>
    </source>
</evidence>
<name>A0AAV0B5G6_PHAPC</name>
<sequence length="436" mass="51176">MQTKLSDRWKIELNYNEDDQKLLEEMLKSLDSQYFVGDKANPQNDNNLFGDLLNTQNNQEDVASQFQSSFHNHDPLKEPQGLYLPNVSRSSSLNALKYEEKIDSPKNHVKKKRKMTKISKKTSKEAKPQITKAEHKKQILKQEREDLIRILKKNFTIKPMDKEESYMLDVYPKKKRSYRTAEEENMLQKTLDIKILQFLKDANWEEDALKFKEVISNSSGDIDAVSNLISKRAQLRTFDYSQRIQWEGSEALENKIRDLIDELEDSKKIICQKFILSRMRNISIVGATFMKIISKIYSKNKRSAEFEDNQKISDYTEDIWKICFSSKKFNAKDLNSLCESLGAKSKTDIERCLSIEIDKANCGLSKILSSMRDTIVQRGDRIRLLQFAWYFALIRASVFYPEYFFISKSSKLQKNHRKFISFGMLYFVKKYGEDNM</sequence>
<proteinExistence type="predicted"/>
<dbReference type="Proteomes" id="UP001153365">
    <property type="component" value="Unassembled WGS sequence"/>
</dbReference>
<feature type="region of interest" description="Disordered" evidence="1">
    <location>
        <begin position="107"/>
        <end position="135"/>
    </location>
</feature>
<evidence type="ECO:0000313" key="3">
    <source>
        <dbReference type="Proteomes" id="UP001153365"/>
    </source>
</evidence>
<feature type="compositionally biased region" description="Basic residues" evidence="1">
    <location>
        <begin position="107"/>
        <end position="121"/>
    </location>
</feature>
<feature type="compositionally biased region" description="Basic and acidic residues" evidence="1">
    <location>
        <begin position="122"/>
        <end position="135"/>
    </location>
</feature>
<dbReference type="AlphaFoldDB" id="A0AAV0B5G6"/>
<dbReference type="EMBL" id="CALTRL010003978">
    <property type="protein sequence ID" value="CAH7682267.1"/>
    <property type="molecule type" value="Genomic_DNA"/>
</dbReference>
<keyword evidence="3" id="KW-1185">Reference proteome</keyword>
<protein>
    <submittedName>
        <fullName evidence="2">Expressed protein</fullName>
    </submittedName>
</protein>
<gene>
    <name evidence="2" type="ORF">PPACK8108_LOCUS15085</name>
</gene>
<accession>A0AAV0B5G6</accession>